<dbReference type="EMBL" id="OVEO01000002">
    <property type="protein sequence ID" value="SPQ93871.1"/>
    <property type="molecule type" value="Genomic_DNA"/>
</dbReference>
<dbReference type="InterPro" id="IPR001680">
    <property type="entry name" value="WD40_rpt"/>
</dbReference>
<protein>
    <submittedName>
        <fullName evidence="1">Uncharacterized protein</fullName>
    </submittedName>
</protein>
<geneLocation type="mitochondrion" evidence="2"/>
<dbReference type="Gene3D" id="2.130.10.10">
    <property type="entry name" value="YVTN repeat-like/Quinoprotein amine dehydrogenase"/>
    <property type="match status" value="2"/>
</dbReference>
<organism evidence="1 3">
    <name type="scientific">Plasmodiophora brassicae</name>
    <name type="common">Clubroot disease agent</name>
    <dbReference type="NCBI Taxonomy" id="37360"/>
    <lineage>
        <taxon>Eukaryota</taxon>
        <taxon>Sar</taxon>
        <taxon>Rhizaria</taxon>
        <taxon>Endomyxa</taxon>
        <taxon>Phytomyxea</taxon>
        <taxon>Plasmodiophorida</taxon>
        <taxon>Plasmodiophoridae</taxon>
        <taxon>Plasmodiophora</taxon>
    </lineage>
</organism>
<dbReference type="Proteomes" id="UP000290189">
    <property type="component" value="Unassembled WGS sequence"/>
</dbReference>
<dbReference type="EMBL" id="CDSF01000101">
    <property type="protein sequence ID" value="CEP00639.1"/>
    <property type="molecule type" value="Genomic_DNA"/>
</dbReference>
<evidence type="ECO:0000313" key="2">
    <source>
        <dbReference type="EMBL" id="SPQ93871.1"/>
    </source>
</evidence>
<name>A0A0G4IZY4_PLABS</name>
<gene>
    <name evidence="1" type="ORF">PBRA_001693</name>
    <name evidence="2" type="ORF">PLBR_LOCUS1086</name>
</gene>
<dbReference type="Proteomes" id="UP000039324">
    <property type="component" value="Unassembled WGS sequence"/>
</dbReference>
<accession>A0A0G4IZY4</accession>
<dbReference type="SUPFAM" id="SSF50978">
    <property type="entry name" value="WD40 repeat-like"/>
    <property type="match status" value="2"/>
</dbReference>
<reference evidence="1 3" key="1">
    <citation type="submission" date="2015-02" db="EMBL/GenBank/DDBJ databases">
        <authorList>
            <person name="Chooi Y.-H."/>
        </authorList>
    </citation>
    <scope>NUCLEOTIDE SEQUENCE [LARGE SCALE GENOMIC DNA]</scope>
    <source>
        <strain evidence="1">E3</strain>
    </source>
</reference>
<sequence>MDIADAVLFNGSTQSERALCLSRFGKNVASFGIPESQRTPRNRSMRRTTNTIALRTKQITYDKLPERPALRLGRPDVCPDGRGGGLLILPASHKDGDLHFLVADEGVCSPPIFQRLPAEVCDVHWVTTSLAVCAFDGTAISVFKVVPGSPLSLLKHLSCRHTDTIRELAICTTTLGKFASGGDDAMLCLNDIDYSNCSVACADVGDSISSVRWGAFETDKSCVTLTTELGEFMTYDTRTAMRSPVLSFNTMQPMLYAHSKTNDTTVVLGFGNGSLVRLDVRTNRCMESFDPVLTCIGDISYRPGIASNLLLSGAPGVSLWHADKFRNCSFGPWPSLQSTSPGSCEFTHAAWHTEPDLIVTTDSLGNLSSRESPSRTDRPSARAIVADRPPGHCCRTIERSLVGYDTSRTYALLILVDRLLRYIMDMTIELPALRSRKVSLTPHASEASTLDLGRPSTCPTGTGRVAFGASDKQNNRHAIALDAGTEAGVVFHDVNEAVNDLLWVAPNLLLCTWSPASASLMKVAEDNGNQLSLIQSVTTRHDSALRELAMAAHDSSMFASGGYDGKLCLNDFNFDRCTFAHTDIHDTISSVRWGQQMETDPHLVSLTTDSGDFMMFDTRVELNAVLNFSVVQMPLFSHARVDRYFVFLGFGDGSAVELDMRATRIRTTPLASYTSCIGDVQGIPPPQADTLPLFLISGGQGFSVVCRRGPSQYSSMFVSGDAGLGGNQACHTNAVWDGFSSTIISTDSLGNLAAYVVPSPVR</sequence>
<dbReference type="SMART" id="SM00320">
    <property type="entry name" value="WD40"/>
    <property type="match status" value="2"/>
</dbReference>
<proteinExistence type="predicted"/>
<evidence type="ECO:0000313" key="4">
    <source>
        <dbReference type="Proteomes" id="UP000290189"/>
    </source>
</evidence>
<reference evidence="2 4" key="2">
    <citation type="submission" date="2018-03" db="EMBL/GenBank/DDBJ databases">
        <authorList>
            <person name="Fogelqvist J."/>
        </authorList>
    </citation>
    <scope>NUCLEOTIDE SEQUENCE [LARGE SCALE GENOMIC DNA]</scope>
</reference>
<keyword evidence="2" id="KW-0496">Mitochondrion</keyword>
<dbReference type="InterPro" id="IPR036322">
    <property type="entry name" value="WD40_repeat_dom_sf"/>
</dbReference>
<dbReference type="OrthoDB" id="167133at2759"/>
<dbReference type="InterPro" id="IPR015943">
    <property type="entry name" value="WD40/YVTN_repeat-like_dom_sf"/>
</dbReference>
<evidence type="ECO:0000313" key="1">
    <source>
        <dbReference type="EMBL" id="CEP00639.1"/>
    </source>
</evidence>
<dbReference type="AlphaFoldDB" id="A0A0G4IZY4"/>
<keyword evidence="3" id="KW-1185">Reference proteome</keyword>
<evidence type="ECO:0000313" key="3">
    <source>
        <dbReference type="Proteomes" id="UP000039324"/>
    </source>
</evidence>